<keyword evidence="2" id="KW-1185">Reference proteome</keyword>
<protein>
    <recommendedName>
        <fullName evidence="3">DUF4283 domain-containing protein</fullName>
    </recommendedName>
</protein>
<comment type="caution">
    <text evidence="1">The sequence shown here is derived from an EMBL/GenBank/DDBJ whole genome shotgun (WGS) entry which is preliminary data.</text>
</comment>
<dbReference type="AlphaFoldDB" id="A0AAV0Q232"/>
<dbReference type="PANTHER" id="PTHR31286">
    <property type="entry name" value="GLYCINE-RICH CELL WALL STRUCTURAL PROTEIN 1.8-LIKE"/>
    <property type="match status" value="1"/>
</dbReference>
<proteinExistence type="predicted"/>
<dbReference type="InterPro" id="IPR040256">
    <property type="entry name" value="At4g02000-like"/>
</dbReference>
<accession>A0AAV0Q232</accession>
<name>A0AAV0Q232_9ROSI</name>
<organism evidence="1 2">
    <name type="scientific">Linum tenue</name>
    <dbReference type="NCBI Taxonomy" id="586396"/>
    <lineage>
        <taxon>Eukaryota</taxon>
        <taxon>Viridiplantae</taxon>
        <taxon>Streptophyta</taxon>
        <taxon>Embryophyta</taxon>
        <taxon>Tracheophyta</taxon>
        <taxon>Spermatophyta</taxon>
        <taxon>Magnoliopsida</taxon>
        <taxon>eudicotyledons</taxon>
        <taxon>Gunneridae</taxon>
        <taxon>Pentapetalae</taxon>
        <taxon>rosids</taxon>
        <taxon>fabids</taxon>
        <taxon>Malpighiales</taxon>
        <taxon>Linaceae</taxon>
        <taxon>Linum</taxon>
    </lineage>
</organism>
<dbReference type="Proteomes" id="UP001154282">
    <property type="component" value="Unassembled WGS sequence"/>
</dbReference>
<sequence length="118" mass="13661">MLGETYLTIMRWYKGFNPWKSEVKSTLIWVQLLELPIEFINKEAAMKIGTLIGKPLRVDRAIEEGARGKFARVWVEVDLMKPLLSKYKIEGIEYLIQYEGLDNICTDCGRYGKPTARC</sequence>
<dbReference type="EMBL" id="CAMGYJ010000009">
    <property type="protein sequence ID" value="CAI0522518.1"/>
    <property type="molecule type" value="Genomic_DNA"/>
</dbReference>
<dbReference type="PANTHER" id="PTHR31286:SF99">
    <property type="entry name" value="DUF4283 DOMAIN-CONTAINING PROTEIN"/>
    <property type="match status" value="1"/>
</dbReference>
<evidence type="ECO:0000313" key="1">
    <source>
        <dbReference type="EMBL" id="CAI0522518.1"/>
    </source>
</evidence>
<evidence type="ECO:0008006" key="3">
    <source>
        <dbReference type="Google" id="ProtNLM"/>
    </source>
</evidence>
<reference evidence="1" key="1">
    <citation type="submission" date="2022-08" db="EMBL/GenBank/DDBJ databases">
        <authorList>
            <person name="Gutierrez-Valencia J."/>
        </authorList>
    </citation>
    <scope>NUCLEOTIDE SEQUENCE</scope>
</reference>
<evidence type="ECO:0000313" key="2">
    <source>
        <dbReference type="Proteomes" id="UP001154282"/>
    </source>
</evidence>
<gene>
    <name evidence="1" type="ORF">LITE_LOCUS41205</name>
</gene>